<proteinExistence type="predicted"/>
<evidence type="ECO:0000313" key="3">
    <source>
        <dbReference type="EMBL" id="EGK60606.1"/>
    </source>
</evidence>
<accession>F5RL99</accession>
<dbReference type="Pfam" id="PF02302">
    <property type="entry name" value="PTS_IIB"/>
    <property type="match status" value="1"/>
</dbReference>
<dbReference type="InterPro" id="IPR013011">
    <property type="entry name" value="PTS_EIIB_2"/>
</dbReference>
<keyword evidence="1 3" id="KW-0808">Transferase</keyword>
<name>F5RL99_9FIRM</name>
<protein>
    <submittedName>
        <fullName evidence="3">PTS family galactitol porter, IIB component</fullName>
        <ecNumber evidence="3">2.7.1.69</ecNumber>
    </submittedName>
</protein>
<dbReference type="AlphaFoldDB" id="F5RL99"/>
<dbReference type="GO" id="GO:0009401">
    <property type="term" value="P:phosphoenolpyruvate-dependent sugar phosphotransferase system"/>
    <property type="evidence" value="ECO:0007669"/>
    <property type="project" value="InterPro"/>
</dbReference>
<dbReference type="PROSITE" id="PS51099">
    <property type="entry name" value="PTS_EIIB_TYPE_2"/>
    <property type="match status" value="1"/>
</dbReference>
<dbReference type="Proteomes" id="UP000004067">
    <property type="component" value="Unassembled WGS sequence"/>
</dbReference>
<gene>
    <name evidence="3" type="primary">gatB</name>
    <name evidence="3" type="ORF">HMPREF9081_0986</name>
</gene>
<dbReference type="SUPFAM" id="SSF52794">
    <property type="entry name" value="PTS system IIB component-like"/>
    <property type="match status" value="1"/>
</dbReference>
<feature type="domain" description="PTS EIIB type-2" evidence="2">
    <location>
        <begin position="17"/>
        <end position="108"/>
    </location>
</feature>
<sequence>MIIDCRKRVSIMANDKKVVLVACGTGIATSTVVNTALESLAKDNGIQIEVIQCKIMEVPSYADRADLLITTTVVDKDQYKFPVINGRPFLTGMGLDKTKAEILAELQK</sequence>
<dbReference type="HOGENOM" id="CLU_159248_3_3_9"/>
<dbReference type="EMBL" id="AFHQ01000029">
    <property type="protein sequence ID" value="EGK60606.1"/>
    <property type="molecule type" value="Genomic_DNA"/>
</dbReference>
<organism evidence="3 4">
    <name type="scientific">Centipeda periodontii DSM 2778</name>
    <dbReference type="NCBI Taxonomy" id="888060"/>
    <lineage>
        <taxon>Bacteria</taxon>
        <taxon>Bacillati</taxon>
        <taxon>Bacillota</taxon>
        <taxon>Negativicutes</taxon>
        <taxon>Selenomonadales</taxon>
        <taxon>Selenomonadaceae</taxon>
        <taxon>Centipeda</taxon>
    </lineage>
</organism>
<reference evidence="3 4" key="1">
    <citation type="submission" date="2011-04" db="EMBL/GenBank/DDBJ databases">
        <authorList>
            <person name="Muzny D."/>
            <person name="Qin X."/>
            <person name="Deng J."/>
            <person name="Jiang H."/>
            <person name="Liu Y."/>
            <person name="Qu J."/>
            <person name="Song X.-Z."/>
            <person name="Zhang L."/>
            <person name="Thornton R."/>
            <person name="Coyle M."/>
            <person name="Francisco L."/>
            <person name="Jackson L."/>
            <person name="Javaid M."/>
            <person name="Korchina V."/>
            <person name="Kovar C."/>
            <person name="Mata R."/>
            <person name="Mathew T."/>
            <person name="Ngo R."/>
            <person name="Nguyen L."/>
            <person name="Nguyen N."/>
            <person name="Okwuonu G."/>
            <person name="Ongeri F."/>
            <person name="Pham C."/>
            <person name="Simmons D."/>
            <person name="Wilczek-Boney K."/>
            <person name="Hale W."/>
            <person name="Jakkamsetti A."/>
            <person name="Pham P."/>
            <person name="Ruth R."/>
            <person name="San Lucas F."/>
            <person name="Warren J."/>
            <person name="Zhang J."/>
            <person name="Zhao Z."/>
            <person name="Zhou C."/>
            <person name="Zhu D."/>
            <person name="Lee S."/>
            <person name="Bess C."/>
            <person name="Blankenburg K."/>
            <person name="Forbes L."/>
            <person name="Fu Q."/>
            <person name="Gubbala S."/>
            <person name="Hirani K."/>
            <person name="Jayaseelan J.C."/>
            <person name="Lara F."/>
            <person name="Munidasa M."/>
            <person name="Palculict T."/>
            <person name="Patil S."/>
            <person name="Pu L.-L."/>
            <person name="Saada N."/>
            <person name="Tang L."/>
            <person name="Weissenberger G."/>
            <person name="Zhu Y."/>
            <person name="Hemphill L."/>
            <person name="Shang Y."/>
            <person name="Youmans B."/>
            <person name="Ayvaz T."/>
            <person name="Ross M."/>
            <person name="Santibanez J."/>
            <person name="Aqrawi P."/>
            <person name="Gross S."/>
            <person name="Joshi V."/>
            <person name="Fowler G."/>
            <person name="Nazareth L."/>
            <person name="Reid J."/>
            <person name="Worley K."/>
            <person name="Petrosino J."/>
            <person name="Highlander S."/>
            <person name="Gibbs R."/>
        </authorList>
    </citation>
    <scope>NUCLEOTIDE SEQUENCE [LARGE SCALE GENOMIC DNA]</scope>
    <source>
        <strain evidence="3 4">DSM 2778</strain>
    </source>
</reference>
<dbReference type="EC" id="2.7.1.69" evidence="3"/>
<keyword evidence="4" id="KW-1185">Reference proteome</keyword>
<dbReference type="InterPro" id="IPR036095">
    <property type="entry name" value="PTS_EIIB-like_sf"/>
</dbReference>
<evidence type="ECO:0000313" key="4">
    <source>
        <dbReference type="Proteomes" id="UP000004067"/>
    </source>
</evidence>
<dbReference type="eggNOG" id="COG3414">
    <property type="taxonomic scope" value="Bacteria"/>
</dbReference>
<dbReference type="InterPro" id="IPR003501">
    <property type="entry name" value="PTS_EIIB_2/3"/>
</dbReference>
<dbReference type="CDD" id="cd05566">
    <property type="entry name" value="PTS_IIB_galactitol"/>
    <property type="match status" value="1"/>
</dbReference>
<evidence type="ECO:0000259" key="2">
    <source>
        <dbReference type="PROSITE" id="PS51099"/>
    </source>
</evidence>
<evidence type="ECO:0000256" key="1">
    <source>
        <dbReference type="ARBA" id="ARBA00022679"/>
    </source>
</evidence>
<dbReference type="GO" id="GO:0008982">
    <property type="term" value="F:protein-N(PI)-phosphohistidine-sugar phosphotransferase activity"/>
    <property type="evidence" value="ECO:0007669"/>
    <property type="project" value="InterPro"/>
</dbReference>
<dbReference type="STRING" id="888060.HMPREF9081_0986"/>
<comment type="caution">
    <text evidence="3">The sequence shown here is derived from an EMBL/GenBank/DDBJ whole genome shotgun (WGS) entry which is preliminary data.</text>
</comment>
<dbReference type="Gene3D" id="3.40.50.2300">
    <property type="match status" value="1"/>
</dbReference>